<dbReference type="Gene3D" id="3.30.70.2520">
    <property type="match status" value="1"/>
</dbReference>
<dbReference type="PANTHER" id="PTHR43762:SF1">
    <property type="entry name" value="D-ARABINONO-1,4-LACTONE OXIDASE"/>
    <property type="match status" value="1"/>
</dbReference>
<accession>A0A0G4I0P7</accession>
<dbReference type="GO" id="GO:0016020">
    <property type="term" value="C:membrane"/>
    <property type="evidence" value="ECO:0007669"/>
    <property type="project" value="InterPro"/>
</dbReference>
<sequence>MFGVVSLLVLVFCLLLGLHVGIPVAVAMPTGKGRQMGFLASSHLGMRRSTPLRMSSIDTRENAKFADWSKQALRWGWGWNEKKKLWTNWHNIVKVSPANFDFPTSKEEIIALLKEAREMGQKVKVVGTGCSPNSMAVCKDRMISTEQYKQILNIDKEKKTVTVQAGVTLAQLNEELPKHGLGLSVLTSISDQAIGGALACAIHGTGVGFSCLPGFVESLEIILADGTPVRCSERENPDLFQAARCHIGALGVISEVTLKCEDMFKLRARQKPVPLEEVLNNLDSKVGSSEHWRFWWFPHTDMCVEWGANRVPLEMEDKCEGDWIADQFLWFNYALETALFVTKFFPPLIKLLNKACQTVAFTTRADTVNRSDRVFNFDCLFRQYVDEWSIPKENCPEAMRRLKKFIDSKSDWGVHWPVEVRFTKKDDIWLSPSYGHDSCWIGVIMYKPWNTEPPEYWKEYFRGYEEIMDSLGGRPHWAKEHRLAGLDFENKYEKFDQWRKVREKVDPEGMFVNDYVARVIDSDRESFREILERTGRASEGIYEKPPLWERKRKITA</sequence>
<dbReference type="Pfam" id="PF01565">
    <property type="entry name" value="FAD_binding_4"/>
    <property type="match status" value="1"/>
</dbReference>
<evidence type="ECO:0000313" key="4">
    <source>
        <dbReference type="EMBL" id="CEM50434.1"/>
    </source>
</evidence>
<dbReference type="InterPro" id="IPR010031">
    <property type="entry name" value="FAD_lactone_oxidase-like"/>
</dbReference>
<dbReference type="GO" id="GO:0071949">
    <property type="term" value="F:FAD binding"/>
    <property type="evidence" value="ECO:0007669"/>
    <property type="project" value="InterPro"/>
</dbReference>
<feature type="signal peptide" evidence="2">
    <location>
        <begin position="1"/>
        <end position="27"/>
    </location>
</feature>
<proteinExistence type="predicted"/>
<dbReference type="GO" id="GO:0003885">
    <property type="term" value="F:D-arabinono-1,4-lactone oxidase activity"/>
    <property type="evidence" value="ECO:0007669"/>
    <property type="project" value="InterPro"/>
</dbReference>
<keyword evidence="2" id="KW-0732">Signal</keyword>
<reference evidence="4" key="1">
    <citation type="submission" date="2014-11" db="EMBL/GenBank/DDBJ databases">
        <authorList>
            <person name="Otto D Thomas"/>
            <person name="Naeem Raeece"/>
        </authorList>
    </citation>
    <scope>NUCLEOTIDE SEQUENCE</scope>
</reference>
<feature type="domain" description="FAD-binding PCMH-type" evidence="3">
    <location>
        <begin position="93"/>
        <end position="263"/>
    </location>
</feature>
<evidence type="ECO:0000256" key="1">
    <source>
        <dbReference type="ARBA" id="ARBA00023002"/>
    </source>
</evidence>
<dbReference type="InterPro" id="IPR016169">
    <property type="entry name" value="FAD-bd_PCMH_sub2"/>
</dbReference>
<gene>
    <name evidence="4" type="ORF">Cvel_9992</name>
</gene>
<dbReference type="EMBL" id="CDMZ01004658">
    <property type="protein sequence ID" value="CEM50434.1"/>
    <property type="molecule type" value="Genomic_DNA"/>
</dbReference>
<dbReference type="PhylomeDB" id="A0A0G4I0P7"/>
<dbReference type="PROSITE" id="PS51387">
    <property type="entry name" value="FAD_PCMH"/>
    <property type="match status" value="1"/>
</dbReference>
<dbReference type="Gene3D" id="3.30.43.10">
    <property type="entry name" value="Uridine Diphospho-n-acetylenolpyruvylglucosamine Reductase, domain 2"/>
    <property type="match status" value="1"/>
</dbReference>
<dbReference type="InterPro" id="IPR006094">
    <property type="entry name" value="Oxid_FAD_bind_N"/>
</dbReference>
<dbReference type="Gene3D" id="3.30.465.10">
    <property type="match status" value="1"/>
</dbReference>
<dbReference type="InterPro" id="IPR016167">
    <property type="entry name" value="FAD-bd_PCMH_sub1"/>
</dbReference>
<organism evidence="4">
    <name type="scientific">Chromera velia CCMP2878</name>
    <dbReference type="NCBI Taxonomy" id="1169474"/>
    <lineage>
        <taxon>Eukaryota</taxon>
        <taxon>Sar</taxon>
        <taxon>Alveolata</taxon>
        <taxon>Colpodellida</taxon>
        <taxon>Chromeraceae</taxon>
        <taxon>Chromera</taxon>
    </lineage>
</organism>
<dbReference type="PANTHER" id="PTHR43762">
    <property type="entry name" value="L-GULONOLACTONE OXIDASE"/>
    <property type="match status" value="1"/>
</dbReference>
<feature type="chain" id="PRO_5005192591" description="FAD-binding PCMH-type domain-containing protein" evidence="2">
    <location>
        <begin position="28"/>
        <end position="556"/>
    </location>
</feature>
<protein>
    <recommendedName>
        <fullName evidence="3">FAD-binding PCMH-type domain-containing protein</fullName>
    </recommendedName>
</protein>
<evidence type="ECO:0000259" key="3">
    <source>
        <dbReference type="PROSITE" id="PS51387"/>
    </source>
</evidence>
<dbReference type="VEuPathDB" id="CryptoDB:Cvel_9992"/>
<dbReference type="InterPro" id="IPR016171">
    <property type="entry name" value="Vanillyl_alc_oxidase_C-sub2"/>
</dbReference>
<keyword evidence="1" id="KW-0560">Oxidoreductase</keyword>
<dbReference type="Pfam" id="PF04030">
    <property type="entry name" value="ALO"/>
    <property type="match status" value="1"/>
</dbReference>
<dbReference type="InterPro" id="IPR016166">
    <property type="entry name" value="FAD-bd_PCMH"/>
</dbReference>
<name>A0A0G4I0P7_9ALVE</name>
<dbReference type="Gene3D" id="1.10.45.10">
    <property type="entry name" value="Vanillyl-alcohol Oxidase, Chain A, domain 4"/>
    <property type="match status" value="1"/>
</dbReference>
<dbReference type="AlphaFoldDB" id="A0A0G4I0P7"/>
<dbReference type="InterPro" id="IPR007173">
    <property type="entry name" value="ALO_C"/>
</dbReference>
<dbReference type="InterPro" id="IPR036318">
    <property type="entry name" value="FAD-bd_PCMH-like_sf"/>
</dbReference>
<dbReference type="SUPFAM" id="SSF56176">
    <property type="entry name" value="FAD-binding/transporter-associated domain-like"/>
    <property type="match status" value="1"/>
</dbReference>
<evidence type="ECO:0000256" key="2">
    <source>
        <dbReference type="SAM" id="SignalP"/>
    </source>
</evidence>